<reference evidence="2" key="1">
    <citation type="submission" date="2021-06" db="EMBL/GenBank/DDBJ databases">
        <authorList>
            <person name="Kallberg Y."/>
            <person name="Tangrot J."/>
            <person name="Rosling A."/>
        </authorList>
    </citation>
    <scope>NUCLEOTIDE SEQUENCE</scope>
    <source>
        <strain evidence="2">UK204</strain>
    </source>
</reference>
<dbReference type="Proteomes" id="UP000789570">
    <property type="component" value="Unassembled WGS sequence"/>
</dbReference>
<feature type="compositionally biased region" description="Basic and acidic residues" evidence="1">
    <location>
        <begin position="1"/>
        <end position="10"/>
    </location>
</feature>
<evidence type="ECO:0000256" key="1">
    <source>
        <dbReference type="SAM" id="MobiDB-lite"/>
    </source>
</evidence>
<protein>
    <submittedName>
        <fullName evidence="2">11709_t:CDS:1</fullName>
    </submittedName>
</protein>
<gene>
    <name evidence="2" type="ORF">FCALED_LOCUS8960</name>
</gene>
<organism evidence="2 3">
    <name type="scientific">Funneliformis caledonium</name>
    <dbReference type="NCBI Taxonomy" id="1117310"/>
    <lineage>
        <taxon>Eukaryota</taxon>
        <taxon>Fungi</taxon>
        <taxon>Fungi incertae sedis</taxon>
        <taxon>Mucoromycota</taxon>
        <taxon>Glomeromycotina</taxon>
        <taxon>Glomeromycetes</taxon>
        <taxon>Glomerales</taxon>
        <taxon>Glomeraceae</taxon>
        <taxon>Funneliformis</taxon>
    </lineage>
</organism>
<dbReference type="EMBL" id="CAJVPQ010002798">
    <property type="protein sequence ID" value="CAG8608728.1"/>
    <property type="molecule type" value="Genomic_DNA"/>
</dbReference>
<keyword evidence="3" id="KW-1185">Reference proteome</keyword>
<name>A0A9N9GKP1_9GLOM</name>
<dbReference type="AlphaFoldDB" id="A0A9N9GKP1"/>
<accession>A0A9N9GKP1</accession>
<sequence length="108" mass="12807">MSEHDFESINRRIISNEENDDEADDNGLCYDFEIDSLFPKENNQFTNIYEKESFERHILVVDSVSNQTFITREIVSLPRATRHNLNRLFFFANISELKMSNLEEIVKE</sequence>
<feature type="region of interest" description="Disordered" evidence="1">
    <location>
        <begin position="1"/>
        <end position="25"/>
    </location>
</feature>
<comment type="caution">
    <text evidence="2">The sequence shown here is derived from an EMBL/GenBank/DDBJ whole genome shotgun (WGS) entry which is preliminary data.</text>
</comment>
<proteinExistence type="predicted"/>
<evidence type="ECO:0000313" key="3">
    <source>
        <dbReference type="Proteomes" id="UP000789570"/>
    </source>
</evidence>
<evidence type="ECO:0000313" key="2">
    <source>
        <dbReference type="EMBL" id="CAG8608728.1"/>
    </source>
</evidence>